<name>A0A7J0BM03_9BACT</name>
<evidence type="ECO:0000313" key="1">
    <source>
        <dbReference type="EMBL" id="GFM34598.1"/>
    </source>
</evidence>
<reference evidence="1 2" key="1">
    <citation type="submission" date="2020-05" db="EMBL/GenBank/DDBJ databases">
        <title>Draft genome sequence of Desulfovibrio sp. strain HN2T.</title>
        <authorList>
            <person name="Ueno A."/>
            <person name="Tamazawa S."/>
            <person name="Tamamura S."/>
            <person name="Murakami T."/>
            <person name="Kiyama T."/>
            <person name="Inomata H."/>
            <person name="Amano Y."/>
            <person name="Miyakawa K."/>
            <person name="Tamaki H."/>
            <person name="Naganuma T."/>
            <person name="Kaneko K."/>
        </authorList>
    </citation>
    <scope>NUCLEOTIDE SEQUENCE [LARGE SCALE GENOMIC DNA]</scope>
    <source>
        <strain evidence="1 2">HN2</strain>
    </source>
</reference>
<comment type="caution">
    <text evidence="1">The sequence shown here is derived from an EMBL/GenBank/DDBJ whole genome shotgun (WGS) entry which is preliminary data.</text>
</comment>
<evidence type="ECO:0000313" key="2">
    <source>
        <dbReference type="Proteomes" id="UP000503840"/>
    </source>
</evidence>
<sequence>MFFDPARDTHGDGDLRDYCVDDPINCVDPWGLEGEAANSEKDTLWNNPASRILKNQLASTVIGAGRGFVSGGGTGAVIGGGTGFISGTISGVAKEVPVVKKAITQLKTDAAIIGAHRAEWEGDMLE</sequence>
<dbReference type="EMBL" id="BLVO01000016">
    <property type="protein sequence ID" value="GFM34598.1"/>
    <property type="molecule type" value="Genomic_DNA"/>
</dbReference>
<dbReference type="AlphaFoldDB" id="A0A7J0BM03"/>
<accession>A0A7J0BM03</accession>
<protein>
    <recommendedName>
        <fullName evidence="3">RHS repeat-associated core domain-containing protein</fullName>
    </recommendedName>
</protein>
<keyword evidence="2" id="KW-1185">Reference proteome</keyword>
<dbReference type="Proteomes" id="UP000503840">
    <property type="component" value="Unassembled WGS sequence"/>
</dbReference>
<proteinExistence type="predicted"/>
<evidence type="ECO:0008006" key="3">
    <source>
        <dbReference type="Google" id="ProtNLM"/>
    </source>
</evidence>
<gene>
    <name evidence="1" type="ORF">DSM101010T_29630</name>
</gene>
<organism evidence="1 2">
    <name type="scientific">Desulfovibrio subterraneus</name>
    <dbReference type="NCBI Taxonomy" id="2718620"/>
    <lineage>
        <taxon>Bacteria</taxon>
        <taxon>Pseudomonadati</taxon>
        <taxon>Thermodesulfobacteriota</taxon>
        <taxon>Desulfovibrionia</taxon>
        <taxon>Desulfovibrionales</taxon>
        <taxon>Desulfovibrionaceae</taxon>
        <taxon>Desulfovibrio</taxon>
    </lineage>
</organism>